<accession>A0A502CR62</accession>
<organism evidence="1 2">
    <name type="scientific">Pedococcus bigeumensis</name>
    <dbReference type="NCBI Taxonomy" id="433644"/>
    <lineage>
        <taxon>Bacteria</taxon>
        <taxon>Bacillati</taxon>
        <taxon>Actinomycetota</taxon>
        <taxon>Actinomycetes</taxon>
        <taxon>Micrococcales</taxon>
        <taxon>Intrasporangiaceae</taxon>
        <taxon>Pedococcus</taxon>
    </lineage>
</organism>
<protein>
    <submittedName>
        <fullName evidence="1">Uncharacterized protein</fullName>
    </submittedName>
</protein>
<dbReference type="Proteomes" id="UP000317722">
    <property type="component" value="Unassembled WGS sequence"/>
</dbReference>
<gene>
    <name evidence="1" type="ORF">EAH86_15885</name>
</gene>
<reference evidence="1 2" key="1">
    <citation type="journal article" date="2019" name="Environ. Microbiol.">
        <title>Species interactions and distinct microbial communities in high Arctic permafrost affected cryosols are associated with the CH4 and CO2 gas fluxes.</title>
        <authorList>
            <person name="Altshuler I."/>
            <person name="Hamel J."/>
            <person name="Turney S."/>
            <person name="Magnuson E."/>
            <person name="Levesque R."/>
            <person name="Greer C."/>
            <person name="Whyte L.G."/>
        </authorList>
    </citation>
    <scope>NUCLEOTIDE SEQUENCE [LARGE SCALE GENOMIC DNA]</scope>
    <source>
        <strain evidence="1 2">S9.3A</strain>
    </source>
</reference>
<comment type="caution">
    <text evidence="1">The sequence shown here is derived from an EMBL/GenBank/DDBJ whole genome shotgun (WGS) entry which is preliminary data.</text>
</comment>
<dbReference type="EMBL" id="RCZM01000005">
    <property type="protein sequence ID" value="TPG15010.1"/>
    <property type="molecule type" value="Genomic_DNA"/>
</dbReference>
<proteinExistence type="predicted"/>
<dbReference type="OrthoDB" id="4866443at2"/>
<dbReference type="AlphaFoldDB" id="A0A502CR62"/>
<evidence type="ECO:0000313" key="1">
    <source>
        <dbReference type="EMBL" id="TPG15010.1"/>
    </source>
</evidence>
<name>A0A502CR62_9MICO</name>
<keyword evidence="2" id="KW-1185">Reference proteome</keyword>
<dbReference type="RefSeq" id="WP_140742453.1">
    <property type="nucleotide sequence ID" value="NZ_RCZM01000005.1"/>
</dbReference>
<evidence type="ECO:0000313" key="2">
    <source>
        <dbReference type="Proteomes" id="UP000317722"/>
    </source>
</evidence>
<sequence>MADYTIDTTVFGGNTFSSDVSADVTSTLTGLDDMKLTLAGGTTNTNNGVNTVHSDATITLEPVTTTSTVNATSSIDSTSTVTSDSSVDTNSTFDLKPVAVDTCVRLELGPPPATEVCTPYEQTWGWSLLGLELFAITVRGSTTTHIRPEHHGPVVIDL</sequence>